<dbReference type="Pfam" id="PF02811">
    <property type="entry name" value="PHP"/>
    <property type="match status" value="1"/>
</dbReference>
<keyword evidence="1" id="KW-0472">Membrane</keyword>
<feature type="transmembrane region" description="Helical" evidence="1">
    <location>
        <begin position="329"/>
        <end position="353"/>
    </location>
</feature>
<sequence>MIPLNNAVDIETYNFGAMSFDWSTNPRTHLIPFDPTFGDYNILLDGHAHTTVSDGRLTPEQLVEYSIAQGFNAVIVTDHNTVRGGLRAERYATRRYPDKIVVIPGMEYSNCRIHMNFININTTVSVGNKEFPTDEDMQRAIDRVHELGGLVIVNHIPWSNHSLERLNTPRLVNHPSVESLISWGVDGFEIVNQATFDLPTYQRLLAHNVMSLQQSNLTGSADKPPLIIMTGSDVHTPNTAFAWTVLRAKEFTKESVMDEVRNARTSFLFDPTGNRAEIMPGYSQKYLALSPLSELAEYFGSFYDRYHAQYSFHGTRCQHDVVDFHGRSIGFFVLYLVTGVLLFEAIYQTIGLVTRFAKRRLRRSVHVE</sequence>
<protein>
    <recommendedName>
        <fullName evidence="2">Polymerase/histidinol phosphatase N-terminal domain-containing protein</fullName>
    </recommendedName>
</protein>
<dbReference type="Proteomes" id="UP001149813">
    <property type="component" value="Unassembled WGS sequence"/>
</dbReference>
<proteinExistence type="predicted"/>
<keyword evidence="1" id="KW-1133">Transmembrane helix</keyword>
<feature type="domain" description="Polymerase/histidinol phosphatase N-terminal" evidence="2">
    <location>
        <begin position="44"/>
        <end position="112"/>
    </location>
</feature>
<dbReference type="InterPro" id="IPR003141">
    <property type="entry name" value="Pol/His_phosphatase_N"/>
</dbReference>
<dbReference type="GO" id="GO:0004534">
    <property type="term" value="F:5'-3' RNA exonuclease activity"/>
    <property type="evidence" value="ECO:0007669"/>
    <property type="project" value="TreeGrafter"/>
</dbReference>
<dbReference type="OrthoDB" id="16564at2759"/>
<keyword evidence="1" id="KW-0812">Transmembrane</keyword>
<evidence type="ECO:0000313" key="4">
    <source>
        <dbReference type="Proteomes" id="UP001149813"/>
    </source>
</evidence>
<dbReference type="PANTHER" id="PTHR42924:SF3">
    <property type="entry name" value="POLYMERASE_HISTIDINOL PHOSPHATASE N-TERMINAL DOMAIN-CONTAINING PROTEIN"/>
    <property type="match status" value="1"/>
</dbReference>
<dbReference type="InterPro" id="IPR004013">
    <property type="entry name" value="PHP_dom"/>
</dbReference>
<dbReference type="AlphaFoldDB" id="A0A9W8CQF9"/>
<evidence type="ECO:0000313" key="3">
    <source>
        <dbReference type="EMBL" id="KAJ1721689.1"/>
    </source>
</evidence>
<organism evidence="3 4">
    <name type="scientific">Coemansia erecta</name>
    <dbReference type="NCBI Taxonomy" id="147472"/>
    <lineage>
        <taxon>Eukaryota</taxon>
        <taxon>Fungi</taxon>
        <taxon>Fungi incertae sedis</taxon>
        <taxon>Zoopagomycota</taxon>
        <taxon>Kickxellomycotina</taxon>
        <taxon>Kickxellomycetes</taxon>
        <taxon>Kickxellales</taxon>
        <taxon>Kickxellaceae</taxon>
        <taxon>Coemansia</taxon>
    </lineage>
</organism>
<dbReference type="SMART" id="SM00481">
    <property type="entry name" value="POLIIIAc"/>
    <property type="match status" value="1"/>
</dbReference>
<dbReference type="PANTHER" id="PTHR42924">
    <property type="entry name" value="EXONUCLEASE"/>
    <property type="match status" value="1"/>
</dbReference>
<reference evidence="3" key="1">
    <citation type="submission" date="2022-07" db="EMBL/GenBank/DDBJ databases">
        <title>Phylogenomic reconstructions and comparative analyses of Kickxellomycotina fungi.</title>
        <authorList>
            <person name="Reynolds N.K."/>
            <person name="Stajich J.E."/>
            <person name="Barry K."/>
            <person name="Grigoriev I.V."/>
            <person name="Crous P."/>
            <person name="Smith M.E."/>
        </authorList>
    </citation>
    <scope>NUCLEOTIDE SEQUENCE</scope>
    <source>
        <strain evidence="3">NBRC 32514</strain>
    </source>
</reference>
<dbReference type="InterPro" id="IPR052018">
    <property type="entry name" value="PHP_domain"/>
</dbReference>
<evidence type="ECO:0000259" key="2">
    <source>
        <dbReference type="SMART" id="SM00481"/>
    </source>
</evidence>
<dbReference type="InterPro" id="IPR016195">
    <property type="entry name" value="Pol/histidinol_Pase-like"/>
</dbReference>
<dbReference type="GO" id="GO:0035312">
    <property type="term" value="F:5'-3' DNA exonuclease activity"/>
    <property type="evidence" value="ECO:0007669"/>
    <property type="project" value="TreeGrafter"/>
</dbReference>
<name>A0A9W8CQF9_9FUNG</name>
<comment type="caution">
    <text evidence="3">The sequence shown here is derived from an EMBL/GenBank/DDBJ whole genome shotgun (WGS) entry which is preliminary data.</text>
</comment>
<keyword evidence="4" id="KW-1185">Reference proteome</keyword>
<accession>A0A9W8CQF9</accession>
<gene>
    <name evidence="3" type="ORF">LPJ53_003816</name>
</gene>
<dbReference type="EMBL" id="JANBOJ010000155">
    <property type="protein sequence ID" value="KAJ1721689.1"/>
    <property type="molecule type" value="Genomic_DNA"/>
</dbReference>
<dbReference type="Gene3D" id="3.20.20.140">
    <property type="entry name" value="Metal-dependent hydrolases"/>
    <property type="match status" value="1"/>
</dbReference>
<evidence type="ECO:0000256" key="1">
    <source>
        <dbReference type="SAM" id="Phobius"/>
    </source>
</evidence>
<dbReference type="SUPFAM" id="SSF89550">
    <property type="entry name" value="PHP domain-like"/>
    <property type="match status" value="1"/>
</dbReference>
<dbReference type="NCBIfam" id="NF038032">
    <property type="entry name" value="CehA_McbA_metalo"/>
    <property type="match status" value="1"/>
</dbReference>